<evidence type="ECO:0000313" key="2">
    <source>
        <dbReference type="EMBL" id="GAA4882032.1"/>
    </source>
</evidence>
<keyword evidence="1" id="KW-1133">Transmembrane helix</keyword>
<gene>
    <name evidence="2" type="ORF">GCM10023333_15230</name>
</gene>
<protein>
    <submittedName>
        <fullName evidence="2">Uncharacterized protein</fullName>
    </submittedName>
</protein>
<evidence type="ECO:0000256" key="1">
    <source>
        <dbReference type="SAM" id="Phobius"/>
    </source>
</evidence>
<evidence type="ECO:0000313" key="3">
    <source>
        <dbReference type="Proteomes" id="UP001499988"/>
    </source>
</evidence>
<name>A0ABP9EN06_9GAMM</name>
<feature type="transmembrane region" description="Helical" evidence="1">
    <location>
        <begin position="284"/>
        <end position="310"/>
    </location>
</feature>
<feature type="transmembrane region" description="Helical" evidence="1">
    <location>
        <begin position="12"/>
        <end position="30"/>
    </location>
</feature>
<feature type="transmembrane region" description="Helical" evidence="1">
    <location>
        <begin position="147"/>
        <end position="168"/>
    </location>
</feature>
<dbReference type="RefSeq" id="WP_345334753.1">
    <property type="nucleotide sequence ID" value="NZ_BAABJZ010000022.1"/>
</dbReference>
<dbReference type="EMBL" id="BAABJZ010000022">
    <property type="protein sequence ID" value="GAA4882032.1"/>
    <property type="molecule type" value="Genomic_DNA"/>
</dbReference>
<feature type="transmembrane region" description="Helical" evidence="1">
    <location>
        <begin position="322"/>
        <end position="341"/>
    </location>
</feature>
<organism evidence="2 3">
    <name type="scientific">Ferrimonas pelagia</name>
    <dbReference type="NCBI Taxonomy" id="1177826"/>
    <lineage>
        <taxon>Bacteria</taxon>
        <taxon>Pseudomonadati</taxon>
        <taxon>Pseudomonadota</taxon>
        <taxon>Gammaproteobacteria</taxon>
        <taxon>Alteromonadales</taxon>
        <taxon>Ferrimonadaceae</taxon>
        <taxon>Ferrimonas</taxon>
    </lineage>
</organism>
<dbReference type="Proteomes" id="UP001499988">
    <property type="component" value="Unassembled WGS sequence"/>
</dbReference>
<keyword evidence="1" id="KW-0812">Transmembrane</keyword>
<reference evidence="3" key="1">
    <citation type="journal article" date="2019" name="Int. J. Syst. Evol. Microbiol.">
        <title>The Global Catalogue of Microorganisms (GCM) 10K type strain sequencing project: providing services to taxonomists for standard genome sequencing and annotation.</title>
        <authorList>
            <consortium name="The Broad Institute Genomics Platform"/>
            <consortium name="The Broad Institute Genome Sequencing Center for Infectious Disease"/>
            <person name="Wu L."/>
            <person name="Ma J."/>
        </authorList>
    </citation>
    <scope>NUCLEOTIDE SEQUENCE [LARGE SCALE GENOMIC DNA]</scope>
    <source>
        <strain evidence="3">JCM 18401</strain>
    </source>
</reference>
<feature type="transmembrane region" description="Helical" evidence="1">
    <location>
        <begin position="88"/>
        <end position="109"/>
    </location>
</feature>
<accession>A0ABP9EN06</accession>
<sequence>MTYQNLRVPVTNAQLFQLLSVFSLIAMFRLQSEHLLLHFPVLNITSIFVADVAPRILFISLVLAVLYHGIEALLRRYPEQQLSKTVPFGFSVGIFSILFGCTKLMLVLQDRPQALTSLQRLVLLTICFGSAGGLTCLSLSAVGYSAYQLLLASVLLPIMLAAVFYPFLKREGSINHFLQPGSAIPLMERCKNYLLGSCKLIVNKGLVIVAIEGVASHIIVDWSFLQTLLLWPQKLIISLGFSPDCASTIAQYWGLKTLVNRDIALIALAESGSWELMSTIQHLMVLPLLLNIACASALLILPLNIMALFGRQGIPYLKMLPLAFLLALILPLLPALALSLLL</sequence>
<proteinExistence type="predicted"/>
<feature type="transmembrane region" description="Helical" evidence="1">
    <location>
        <begin position="121"/>
        <end position="141"/>
    </location>
</feature>
<comment type="caution">
    <text evidence="2">The sequence shown here is derived from an EMBL/GenBank/DDBJ whole genome shotgun (WGS) entry which is preliminary data.</text>
</comment>
<keyword evidence="1" id="KW-0472">Membrane</keyword>
<keyword evidence="3" id="KW-1185">Reference proteome</keyword>
<feature type="transmembrane region" description="Helical" evidence="1">
    <location>
        <begin position="42"/>
        <end position="68"/>
    </location>
</feature>